<dbReference type="Gene3D" id="4.10.240.10">
    <property type="entry name" value="Zn(2)-C6 fungal-type DNA-binding domain"/>
    <property type="match status" value="1"/>
</dbReference>
<dbReference type="AlphaFoldDB" id="A0A8H6IUT4"/>
<dbReference type="Proteomes" id="UP000652219">
    <property type="component" value="Unassembled WGS sequence"/>
</dbReference>
<proteinExistence type="predicted"/>
<protein>
    <submittedName>
        <fullName evidence="4">C6 zinc finger domain protein</fullName>
    </submittedName>
</protein>
<evidence type="ECO:0000259" key="3">
    <source>
        <dbReference type="PROSITE" id="PS50048"/>
    </source>
</evidence>
<dbReference type="GO" id="GO:0005634">
    <property type="term" value="C:nucleus"/>
    <property type="evidence" value="ECO:0007669"/>
    <property type="project" value="UniProtKB-SubCell"/>
</dbReference>
<dbReference type="GO" id="GO:0008270">
    <property type="term" value="F:zinc ion binding"/>
    <property type="evidence" value="ECO:0007669"/>
    <property type="project" value="InterPro"/>
</dbReference>
<sequence length="516" mass="57893">MASNDSRRLALATVTLPSRNTPLQVVATGGGRRQCWECQRRRIVCDAVRPVCGKCKATGVVCPGYEDKKPLTWLAPGKVKTRTWKRKTPAKKGNTTATKESPLAMALAKAQREQKEEDVAIVFGRDLRSDMCDIVEATVYWNEQMYPDFSSKQLDTSPWIVPVRYIQYMPPAIQHGLVSMALDHRIMTTGLRKDDPAVSDLRERFHQHRCTAIKALNEDVNNERRRGADLTLSGVVVFLYADLMGSATCRNWRHHMSGLYALMDMRGGFTAVLKITPYLGPILLFMKIIEVLANTTSPANDQQYPLQSYKSIEEIGKLYASGYYPFLPCPEELFVSLVRINRLRNLVATGATVSDAESPRDAAEDLLERIIEFSPETWAEKKEEHNDRFLLMAKVYQSAATLFAISSLQGAGALPPSSGWRAVKKIHYGRLIPLLEESYRDKLLKHCITWPLIVAGFEAKTGTPAARSFVSRTLAEESKGLGVYLPMGAKVTLEKFWSSGKNTWDECFDEPNAFVM</sequence>
<dbReference type="GO" id="GO:0000976">
    <property type="term" value="F:transcription cis-regulatory region binding"/>
    <property type="evidence" value="ECO:0007669"/>
    <property type="project" value="TreeGrafter"/>
</dbReference>
<feature type="domain" description="Zn(2)-C6 fungal-type" evidence="3">
    <location>
        <begin position="34"/>
        <end position="62"/>
    </location>
</feature>
<evidence type="ECO:0000256" key="1">
    <source>
        <dbReference type="ARBA" id="ARBA00004123"/>
    </source>
</evidence>
<gene>
    <name evidence="4" type="ORF">CSOJ01_12799</name>
</gene>
<dbReference type="SUPFAM" id="SSF57701">
    <property type="entry name" value="Zn2/Cys6 DNA-binding domain"/>
    <property type="match status" value="1"/>
</dbReference>
<name>A0A8H6IUT4_9PEZI</name>
<dbReference type="PANTHER" id="PTHR37534:SF48">
    <property type="entry name" value="FINGER DOMAIN PROTEIN, PUTATIVE-RELATED"/>
    <property type="match status" value="1"/>
</dbReference>
<dbReference type="Pfam" id="PF00172">
    <property type="entry name" value="Zn_clus"/>
    <property type="match status" value="1"/>
</dbReference>
<reference evidence="4 5" key="1">
    <citation type="journal article" date="2020" name="Phytopathology">
        <title>Genome Sequence Resources of Colletotrichum truncatum, C. plurivorum, C. musicola, and C. sojae: Four Species Pathogenic to Soybean (Glycine max).</title>
        <authorList>
            <person name="Rogerio F."/>
            <person name="Boufleur T.R."/>
            <person name="Ciampi-Guillardi M."/>
            <person name="Sukno S.A."/>
            <person name="Thon M.R."/>
            <person name="Massola Junior N.S."/>
            <person name="Baroncelli R."/>
        </authorList>
    </citation>
    <scope>NUCLEOTIDE SEQUENCE [LARGE SCALE GENOMIC DNA]</scope>
    <source>
        <strain evidence="4 5">LFN0009</strain>
    </source>
</reference>
<dbReference type="InterPro" id="IPR036864">
    <property type="entry name" value="Zn2-C6_fun-type_DNA-bd_sf"/>
</dbReference>
<dbReference type="PROSITE" id="PS50048">
    <property type="entry name" value="ZN2_CY6_FUNGAL_2"/>
    <property type="match status" value="1"/>
</dbReference>
<keyword evidence="5" id="KW-1185">Reference proteome</keyword>
<dbReference type="CDD" id="cd00067">
    <property type="entry name" value="GAL4"/>
    <property type="match status" value="1"/>
</dbReference>
<dbReference type="GO" id="GO:0045944">
    <property type="term" value="P:positive regulation of transcription by RNA polymerase II"/>
    <property type="evidence" value="ECO:0007669"/>
    <property type="project" value="TreeGrafter"/>
</dbReference>
<evidence type="ECO:0000313" key="4">
    <source>
        <dbReference type="EMBL" id="KAF6798149.1"/>
    </source>
</evidence>
<dbReference type="EMBL" id="WIGN01000342">
    <property type="protein sequence ID" value="KAF6798149.1"/>
    <property type="molecule type" value="Genomic_DNA"/>
</dbReference>
<dbReference type="PANTHER" id="PTHR37534">
    <property type="entry name" value="TRANSCRIPTIONAL ACTIVATOR PROTEIN UGA3"/>
    <property type="match status" value="1"/>
</dbReference>
<dbReference type="Pfam" id="PF11951">
    <property type="entry name" value="Fungal_trans_2"/>
    <property type="match status" value="1"/>
</dbReference>
<evidence type="ECO:0000313" key="5">
    <source>
        <dbReference type="Proteomes" id="UP000652219"/>
    </source>
</evidence>
<dbReference type="InterPro" id="IPR021858">
    <property type="entry name" value="Fun_TF"/>
</dbReference>
<comment type="subcellular location">
    <subcellularLocation>
        <location evidence="1">Nucleus</location>
    </subcellularLocation>
</comment>
<organism evidence="4 5">
    <name type="scientific">Colletotrichum sojae</name>
    <dbReference type="NCBI Taxonomy" id="2175907"/>
    <lineage>
        <taxon>Eukaryota</taxon>
        <taxon>Fungi</taxon>
        <taxon>Dikarya</taxon>
        <taxon>Ascomycota</taxon>
        <taxon>Pezizomycotina</taxon>
        <taxon>Sordariomycetes</taxon>
        <taxon>Hypocreomycetidae</taxon>
        <taxon>Glomerellales</taxon>
        <taxon>Glomerellaceae</taxon>
        <taxon>Colletotrichum</taxon>
        <taxon>Colletotrichum orchidearum species complex</taxon>
    </lineage>
</organism>
<dbReference type="GO" id="GO:0000981">
    <property type="term" value="F:DNA-binding transcription factor activity, RNA polymerase II-specific"/>
    <property type="evidence" value="ECO:0007669"/>
    <property type="project" value="InterPro"/>
</dbReference>
<dbReference type="SMART" id="SM00066">
    <property type="entry name" value="GAL4"/>
    <property type="match status" value="1"/>
</dbReference>
<accession>A0A8H6IUT4</accession>
<keyword evidence="2" id="KW-0539">Nucleus</keyword>
<dbReference type="InterPro" id="IPR001138">
    <property type="entry name" value="Zn2Cys6_DnaBD"/>
</dbReference>
<comment type="caution">
    <text evidence="4">The sequence shown here is derived from an EMBL/GenBank/DDBJ whole genome shotgun (WGS) entry which is preliminary data.</text>
</comment>
<evidence type="ECO:0000256" key="2">
    <source>
        <dbReference type="ARBA" id="ARBA00023242"/>
    </source>
</evidence>